<sequence length="327" mass="35043">MSLPPSTTASSPLPEAFPLREPAYSPGSPFAAIAALRPPHVPRRTALHSASAHEVLILAMDQFARGIFRMPHVQLRLHSHSYTTSHPYSLYQPFSRAAQLFSIATSILGVAERLRLATQRAHWAQQADGVLAQMRMEGLEAGVRVHAHAFPHTHPHTHAAHSHSPTHSLDGAWAEEDWRGAVAGARGRCWLVVGTARGESSETALEGGADPAVVLNAPDAADAREALGTAITFFERAKGGAASSVEETEISPLIAEALLTLANLTADENTREELYARAQAEAGEGLPLGLELPVPGLAALALGVTRESKPQEDEVMDVRMDERMDES</sequence>
<dbReference type="Proteomes" id="UP000250043">
    <property type="component" value="Unassembled WGS sequence"/>
</dbReference>
<dbReference type="OrthoDB" id="3204217at2759"/>
<evidence type="ECO:0000313" key="2">
    <source>
        <dbReference type="EMBL" id="OCH83942.1"/>
    </source>
</evidence>
<reference evidence="2 3" key="1">
    <citation type="submission" date="2016-07" db="EMBL/GenBank/DDBJ databases">
        <title>Draft genome of the white-rot fungus Obba rivulosa 3A-2.</title>
        <authorList>
            <consortium name="DOE Joint Genome Institute"/>
            <person name="Miettinen O."/>
            <person name="Riley R."/>
            <person name="Acob R."/>
            <person name="Barry K."/>
            <person name="Cullen D."/>
            <person name="De Vries R."/>
            <person name="Hainaut M."/>
            <person name="Hatakka A."/>
            <person name="Henrissat B."/>
            <person name="Hilden K."/>
            <person name="Kuo R."/>
            <person name="Labutti K."/>
            <person name="Lipzen A."/>
            <person name="Makela M.R."/>
            <person name="Sandor L."/>
            <person name="Spatafora J.W."/>
            <person name="Grigoriev I.V."/>
            <person name="Hibbett D.S."/>
        </authorList>
    </citation>
    <scope>NUCLEOTIDE SEQUENCE [LARGE SCALE GENOMIC DNA]</scope>
    <source>
        <strain evidence="2 3">3A-2</strain>
    </source>
</reference>
<feature type="region of interest" description="Disordered" evidence="1">
    <location>
        <begin position="308"/>
        <end position="327"/>
    </location>
</feature>
<accession>A0A8E2AL29</accession>
<evidence type="ECO:0000256" key="1">
    <source>
        <dbReference type="SAM" id="MobiDB-lite"/>
    </source>
</evidence>
<name>A0A8E2AL29_9APHY</name>
<dbReference type="EMBL" id="KV722759">
    <property type="protein sequence ID" value="OCH83942.1"/>
    <property type="molecule type" value="Genomic_DNA"/>
</dbReference>
<dbReference type="AlphaFoldDB" id="A0A8E2AL29"/>
<proteinExistence type="predicted"/>
<protein>
    <submittedName>
        <fullName evidence="2">Uncharacterized protein</fullName>
    </submittedName>
</protein>
<organism evidence="2 3">
    <name type="scientific">Obba rivulosa</name>
    <dbReference type="NCBI Taxonomy" id="1052685"/>
    <lineage>
        <taxon>Eukaryota</taxon>
        <taxon>Fungi</taxon>
        <taxon>Dikarya</taxon>
        <taxon>Basidiomycota</taxon>
        <taxon>Agaricomycotina</taxon>
        <taxon>Agaricomycetes</taxon>
        <taxon>Polyporales</taxon>
        <taxon>Gelatoporiaceae</taxon>
        <taxon>Obba</taxon>
    </lineage>
</organism>
<keyword evidence="3" id="KW-1185">Reference proteome</keyword>
<evidence type="ECO:0000313" key="3">
    <source>
        <dbReference type="Proteomes" id="UP000250043"/>
    </source>
</evidence>
<gene>
    <name evidence="2" type="ORF">OBBRIDRAFT_799498</name>
</gene>